<evidence type="ECO:0000313" key="1">
    <source>
        <dbReference type="EMBL" id="DAE28716.1"/>
    </source>
</evidence>
<sequence>MKFKEKLYIFLERSKLSNSEYLTMKEKAKKFDEMLAAISMETNAEYLPVERPNGCVIAKVLISKSLTISVNIPDLMKGAGIVYDRQLTNIKVIEEEKNGDK</sequence>
<proteinExistence type="predicted"/>
<name>A0A8S5RCK7_9VIRU</name>
<protein>
    <submittedName>
        <fullName evidence="1">Uncharacterized protein</fullName>
    </submittedName>
</protein>
<accession>A0A8S5RCK7</accession>
<reference evidence="1" key="1">
    <citation type="journal article" date="2021" name="Proc. Natl. Acad. Sci. U.S.A.">
        <title>A Catalog of Tens of Thousands of Viruses from Human Metagenomes Reveals Hidden Associations with Chronic Diseases.</title>
        <authorList>
            <person name="Tisza M.J."/>
            <person name="Buck C.B."/>
        </authorList>
    </citation>
    <scope>NUCLEOTIDE SEQUENCE</scope>
    <source>
        <strain evidence="1">CtmTa7</strain>
    </source>
</reference>
<dbReference type="EMBL" id="BK059091">
    <property type="protein sequence ID" value="DAE28716.1"/>
    <property type="molecule type" value="Genomic_DNA"/>
</dbReference>
<organism evidence="1">
    <name type="scientific">virus sp. ctmTa7</name>
    <dbReference type="NCBI Taxonomy" id="2828255"/>
    <lineage>
        <taxon>Viruses</taxon>
    </lineage>
</organism>